<evidence type="ECO:0000256" key="2">
    <source>
        <dbReference type="ARBA" id="ARBA00009142"/>
    </source>
</evidence>
<organism evidence="9 10">
    <name type="scientific">Oharaeibacter diazotrophicus</name>
    <dbReference type="NCBI Taxonomy" id="1920512"/>
    <lineage>
        <taxon>Bacteria</taxon>
        <taxon>Pseudomonadati</taxon>
        <taxon>Pseudomonadota</taxon>
        <taxon>Alphaproteobacteria</taxon>
        <taxon>Hyphomicrobiales</taxon>
        <taxon>Pleomorphomonadaceae</taxon>
        <taxon>Oharaeibacter</taxon>
    </lineage>
</organism>
<dbReference type="AlphaFoldDB" id="A0A4R6RFL2"/>
<dbReference type="PANTHER" id="PTHR30269:SF37">
    <property type="entry name" value="MEMBRANE TRANSPORTER PROTEIN"/>
    <property type="match status" value="1"/>
</dbReference>
<dbReference type="GO" id="GO:0005886">
    <property type="term" value="C:plasma membrane"/>
    <property type="evidence" value="ECO:0007669"/>
    <property type="project" value="UniProtKB-SubCell"/>
</dbReference>
<dbReference type="RefSeq" id="WP_126540928.1">
    <property type="nucleotide sequence ID" value="NZ_BSPM01000004.1"/>
</dbReference>
<dbReference type="EMBL" id="SNXY01000007">
    <property type="protein sequence ID" value="TDP85050.1"/>
    <property type="molecule type" value="Genomic_DNA"/>
</dbReference>
<comment type="caution">
    <text evidence="9">The sequence shown here is derived from an EMBL/GenBank/DDBJ whole genome shotgun (WGS) entry which is preliminary data.</text>
</comment>
<feature type="transmembrane region" description="Helical" evidence="8">
    <location>
        <begin position="207"/>
        <end position="230"/>
    </location>
</feature>
<dbReference type="PANTHER" id="PTHR30269">
    <property type="entry name" value="TRANSMEMBRANE PROTEIN YFCA"/>
    <property type="match status" value="1"/>
</dbReference>
<protein>
    <recommendedName>
        <fullName evidence="8">Probable membrane transporter protein</fullName>
    </recommendedName>
</protein>
<evidence type="ECO:0000313" key="9">
    <source>
        <dbReference type="EMBL" id="TDP85050.1"/>
    </source>
</evidence>
<dbReference type="Pfam" id="PF01925">
    <property type="entry name" value="TauE"/>
    <property type="match status" value="1"/>
</dbReference>
<evidence type="ECO:0000256" key="1">
    <source>
        <dbReference type="ARBA" id="ARBA00004651"/>
    </source>
</evidence>
<evidence type="ECO:0000313" key="10">
    <source>
        <dbReference type="Proteomes" id="UP000294547"/>
    </source>
</evidence>
<dbReference type="InterPro" id="IPR052017">
    <property type="entry name" value="TSUP"/>
</dbReference>
<dbReference type="Proteomes" id="UP000294547">
    <property type="component" value="Unassembled WGS sequence"/>
</dbReference>
<keyword evidence="3" id="KW-0813">Transport</keyword>
<comment type="similarity">
    <text evidence="2 8">Belongs to the 4-toluene sulfonate uptake permease (TSUP) (TC 2.A.102) family.</text>
</comment>
<evidence type="ECO:0000256" key="8">
    <source>
        <dbReference type="RuleBase" id="RU363041"/>
    </source>
</evidence>
<evidence type="ECO:0000256" key="5">
    <source>
        <dbReference type="ARBA" id="ARBA00022692"/>
    </source>
</evidence>
<keyword evidence="5 8" id="KW-0812">Transmembrane</keyword>
<comment type="subcellular location">
    <subcellularLocation>
        <location evidence="1 8">Cell membrane</location>
        <topology evidence="1 8">Multi-pass membrane protein</topology>
    </subcellularLocation>
</comment>
<reference evidence="9 10" key="1">
    <citation type="submission" date="2019-03" db="EMBL/GenBank/DDBJ databases">
        <title>Genomic Encyclopedia of Type Strains, Phase IV (KMG-IV): sequencing the most valuable type-strain genomes for metagenomic binning, comparative biology and taxonomic classification.</title>
        <authorList>
            <person name="Goeker M."/>
        </authorList>
    </citation>
    <scope>NUCLEOTIDE SEQUENCE [LARGE SCALE GENOMIC DNA]</scope>
    <source>
        <strain evidence="9 10">DSM 102969</strain>
    </source>
</reference>
<feature type="transmembrane region" description="Helical" evidence="8">
    <location>
        <begin position="236"/>
        <end position="254"/>
    </location>
</feature>
<proteinExistence type="inferred from homology"/>
<dbReference type="InterPro" id="IPR002781">
    <property type="entry name" value="TM_pro_TauE-like"/>
</dbReference>
<feature type="transmembrane region" description="Helical" evidence="8">
    <location>
        <begin position="99"/>
        <end position="118"/>
    </location>
</feature>
<sequence length="261" mass="27666">MITDPLFYVAAVPAVALAGLSKGGFGGAFGFAAVPLMALVISPVQAAGLMLPILLVMDVVAVAAYRRRFDRAIVIRLLPAGLFGTFLGWLTASVVPEDAVRIVVGTIALAFLARLWLFEHWRRRAAPSAEGFSTAKRPSFLSAQVWGTLAGYTSFVAHAGGPPYQTYVVPLRLDPVMYAGSSAIFFAILNAVKVVPYAALGQFGTETLATAAVLAPLAVVSTFVGVRIVTVIDERAFYRILVWSILAVAVKLIWDGVAGLV</sequence>
<name>A0A4R6RFL2_9HYPH</name>
<evidence type="ECO:0000256" key="6">
    <source>
        <dbReference type="ARBA" id="ARBA00022989"/>
    </source>
</evidence>
<feature type="transmembrane region" description="Helical" evidence="8">
    <location>
        <begin position="36"/>
        <end position="61"/>
    </location>
</feature>
<feature type="transmembrane region" description="Helical" evidence="8">
    <location>
        <begin position="73"/>
        <end position="93"/>
    </location>
</feature>
<gene>
    <name evidence="9" type="ORF">EDD54_1895</name>
</gene>
<feature type="transmembrane region" description="Helical" evidence="8">
    <location>
        <begin position="177"/>
        <end position="200"/>
    </location>
</feature>
<evidence type="ECO:0000256" key="4">
    <source>
        <dbReference type="ARBA" id="ARBA00022475"/>
    </source>
</evidence>
<accession>A0A4R6RFL2</accession>
<keyword evidence="7 8" id="KW-0472">Membrane</keyword>
<evidence type="ECO:0000256" key="3">
    <source>
        <dbReference type="ARBA" id="ARBA00022448"/>
    </source>
</evidence>
<keyword evidence="10" id="KW-1185">Reference proteome</keyword>
<evidence type="ECO:0000256" key="7">
    <source>
        <dbReference type="ARBA" id="ARBA00023136"/>
    </source>
</evidence>
<dbReference type="OrthoDB" id="7028171at2"/>
<keyword evidence="6 8" id="KW-1133">Transmembrane helix</keyword>
<keyword evidence="4 8" id="KW-1003">Cell membrane</keyword>